<reference evidence="2 3" key="1">
    <citation type="journal article" date="2015" name="Genome Announc.">
        <title>Complete genome sequences for 35 biothreat assay-relevant bacillus species.</title>
        <authorList>
            <person name="Johnson S.L."/>
            <person name="Daligault H.E."/>
            <person name="Davenport K.W."/>
            <person name="Jaissle J."/>
            <person name="Frey K.G."/>
            <person name="Ladner J.T."/>
            <person name="Broomall S.M."/>
            <person name="Bishop-Lilly K.A."/>
            <person name="Bruce D.C."/>
            <person name="Gibbons H.S."/>
            <person name="Coyne S.R."/>
            <person name="Lo C.C."/>
            <person name="Meincke L."/>
            <person name="Munk A.C."/>
            <person name="Koroleva G.I."/>
            <person name="Rosenzweig C.N."/>
            <person name="Palacios G.F."/>
            <person name="Redden C.L."/>
            <person name="Minogue T.D."/>
            <person name="Chain P.S."/>
        </authorList>
    </citation>
    <scope>NUCLEOTIDE SEQUENCE [LARGE SCALE GENOMIC DNA]</scope>
    <source>
        <strain evidence="2 3">03BB108</strain>
    </source>
</reference>
<name>A0AAN0SRS9_BACCE</name>
<evidence type="ECO:0000256" key="1">
    <source>
        <dbReference type="SAM" id="Phobius"/>
    </source>
</evidence>
<feature type="transmembrane region" description="Helical" evidence="1">
    <location>
        <begin position="12"/>
        <end position="32"/>
    </location>
</feature>
<keyword evidence="1" id="KW-0472">Membrane</keyword>
<dbReference type="AlphaFoldDB" id="A0AAN0SRS9"/>
<protein>
    <submittedName>
        <fullName evidence="2">Uncharacterized protein</fullName>
    </submittedName>
</protein>
<keyword evidence="2" id="KW-0614">Plasmid</keyword>
<sequence>MKEHKGRLIDSWFVVFIPSLFMILLFIAQYFFNAFVELFIQLFN</sequence>
<organism evidence="2 3">
    <name type="scientific">Bacillus cereus 03BB108</name>
    <dbReference type="NCBI Taxonomy" id="451709"/>
    <lineage>
        <taxon>Bacteria</taxon>
        <taxon>Bacillati</taxon>
        <taxon>Bacillota</taxon>
        <taxon>Bacilli</taxon>
        <taxon>Bacillales</taxon>
        <taxon>Bacillaceae</taxon>
        <taxon>Bacillus</taxon>
        <taxon>Bacillus cereus group</taxon>
    </lineage>
</organism>
<dbReference type="Proteomes" id="UP000031861">
    <property type="component" value="Plasmid pBFI_3"/>
</dbReference>
<geneLocation type="plasmid" evidence="2 3">
    <name>pBFI_3</name>
</geneLocation>
<dbReference type="EMBL" id="CP009640">
    <property type="protein sequence ID" value="AJI09078.1"/>
    <property type="molecule type" value="Genomic_DNA"/>
</dbReference>
<keyword evidence="1" id="KW-0812">Transmembrane</keyword>
<proteinExistence type="predicted"/>
<gene>
    <name evidence="2" type="ORF">AK40_6142</name>
</gene>
<evidence type="ECO:0000313" key="3">
    <source>
        <dbReference type="Proteomes" id="UP000031861"/>
    </source>
</evidence>
<keyword evidence="1" id="KW-1133">Transmembrane helix</keyword>
<accession>A0AAN0SRS9</accession>
<evidence type="ECO:0000313" key="2">
    <source>
        <dbReference type="EMBL" id="AJI09078.1"/>
    </source>
</evidence>